<dbReference type="InterPro" id="IPR035897">
    <property type="entry name" value="Toll_tir_struct_dom_sf"/>
</dbReference>
<gene>
    <name evidence="2" type="ORF">AKJ17_17220</name>
</gene>
<protein>
    <recommendedName>
        <fullName evidence="1">Thoeris protein ThsB TIR-like domain-containing protein</fullName>
    </recommendedName>
</protein>
<reference evidence="3" key="1">
    <citation type="submission" date="2015-08" db="EMBL/GenBank/DDBJ databases">
        <title>Vibrio galatheae sp. nov., a novel member of the Vibrionaceae family isolated from the Solomon Islands.</title>
        <authorList>
            <person name="Giubergia S."/>
            <person name="Machado H."/>
            <person name="Mateiu R.V."/>
            <person name="Gram L."/>
        </authorList>
    </citation>
    <scope>NUCLEOTIDE SEQUENCE [LARGE SCALE GENOMIC DNA]</scope>
    <source>
        <strain evidence="3">DSM 19584</strain>
    </source>
</reference>
<dbReference type="PATRIC" id="fig|693.5.peg.3499"/>
<evidence type="ECO:0000313" key="3">
    <source>
        <dbReference type="Proteomes" id="UP000037515"/>
    </source>
</evidence>
<name>A0A0M0HK00_VIBNE</name>
<comment type="caution">
    <text evidence="2">The sequence shown here is derived from an EMBL/GenBank/DDBJ whole genome shotgun (WGS) entry which is preliminary data.</text>
</comment>
<accession>A0A0M0HK00</accession>
<evidence type="ECO:0000313" key="2">
    <source>
        <dbReference type="EMBL" id="KOO02073.1"/>
    </source>
</evidence>
<dbReference type="Gene3D" id="3.40.50.11200">
    <property type="match status" value="1"/>
</dbReference>
<dbReference type="InterPro" id="IPR015032">
    <property type="entry name" value="ThsB__TIR-like_domain"/>
</dbReference>
<dbReference type="Pfam" id="PF08937">
    <property type="entry name" value="ThsB_TIR"/>
    <property type="match status" value="1"/>
</dbReference>
<dbReference type="EMBL" id="LHPJ01000023">
    <property type="protein sequence ID" value="KOO02073.1"/>
    <property type="molecule type" value="Genomic_DNA"/>
</dbReference>
<feature type="domain" description="Thoeris protein ThsB TIR-like" evidence="1">
    <location>
        <begin position="4"/>
        <end position="95"/>
    </location>
</feature>
<dbReference type="Proteomes" id="UP000037515">
    <property type="component" value="Unassembled WGS sequence"/>
</dbReference>
<dbReference type="OrthoDB" id="6638102at2"/>
<dbReference type="RefSeq" id="WP_053397055.1">
    <property type="nucleotide sequence ID" value="NZ_LHPJ01000023.1"/>
</dbReference>
<evidence type="ECO:0000259" key="1">
    <source>
        <dbReference type="Pfam" id="PF08937"/>
    </source>
</evidence>
<dbReference type="AlphaFoldDB" id="A0A0M0HK00"/>
<sequence length="139" mass="16050">MNIFISYTLRDEMITVDHLKFISEVVSDYGKPFVDIIDNDAKDKQKFVIKQLDNSDLVVLLNTDSVSKSKWVRLEIDRANKNNTPVISIPLNGNQSINLNYINKYLRAELKKANKAFKSDSQRLPFSLRSKYRQALLTP</sequence>
<proteinExistence type="predicted"/>
<keyword evidence="3" id="KW-1185">Reference proteome</keyword>
<organism evidence="2 3">
    <name type="scientific">Vibrio nereis</name>
    <dbReference type="NCBI Taxonomy" id="693"/>
    <lineage>
        <taxon>Bacteria</taxon>
        <taxon>Pseudomonadati</taxon>
        <taxon>Pseudomonadota</taxon>
        <taxon>Gammaproteobacteria</taxon>
        <taxon>Vibrionales</taxon>
        <taxon>Vibrionaceae</taxon>
        <taxon>Vibrio</taxon>
    </lineage>
</organism>
<dbReference type="SUPFAM" id="SSF52200">
    <property type="entry name" value="Toll/Interleukin receptor TIR domain"/>
    <property type="match status" value="1"/>
</dbReference>